<keyword evidence="2" id="KW-1185">Reference proteome</keyword>
<dbReference type="RefSeq" id="WP_371839093.1">
    <property type="nucleotide sequence ID" value="NZ_JBGMEK010000022.1"/>
</dbReference>
<name>A0ABV4NZH9_9GAMM</name>
<evidence type="ECO:0000313" key="2">
    <source>
        <dbReference type="Proteomes" id="UP001569428"/>
    </source>
</evidence>
<accession>A0ABV4NZH9</accession>
<protein>
    <submittedName>
        <fullName evidence="1">Uncharacterized protein</fullName>
    </submittedName>
</protein>
<reference evidence="1 2" key="1">
    <citation type="submission" date="2024-08" db="EMBL/GenBank/DDBJ databases">
        <authorList>
            <person name="Ishaq N."/>
        </authorList>
    </citation>
    <scope>NUCLEOTIDE SEQUENCE [LARGE SCALE GENOMIC DNA]</scope>
    <source>
        <strain evidence="1 2">DSM 18651</strain>
    </source>
</reference>
<comment type="caution">
    <text evidence="1">The sequence shown here is derived from an EMBL/GenBank/DDBJ whole genome shotgun (WGS) entry which is preliminary data.</text>
</comment>
<proteinExistence type="predicted"/>
<evidence type="ECO:0000313" key="1">
    <source>
        <dbReference type="EMBL" id="MFA0811531.1"/>
    </source>
</evidence>
<sequence length="317" mass="34607">MAFYTVEALEYKWQSPFVIRELNISKESVFHLRNAGDMWVLYGKMMDFDWPGVATSHQGTDIFSIKEDVFGYKDNIYGIKQTYLHPDPNQQNGPRLSAQEALQEKLKLLARTFGYETWLTIEFSTVKETVRSDLFTGPIISEAGGPSCIAAGGAYGDKIETVGLNIPILYSTSGEVQTPAYLTYGGASVVRDSLPGNEIITDEGTAGVEGEFNTYSALFWDAAGLSQLAAVSNSYRVPMSAALDLFGTGQGSINSVTQSFKERSVAATGWRLSFLLEDYLGPVVDVEAIRDVELIFGHRFKSSNYSTCTGGGPSGPL</sequence>
<dbReference type="Proteomes" id="UP001569428">
    <property type="component" value="Unassembled WGS sequence"/>
</dbReference>
<dbReference type="EMBL" id="JBGMEK010000022">
    <property type="protein sequence ID" value="MFA0811531.1"/>
    <property type="molecule type" value="Genomic_DNA"/>
</dbReference>
<organism evidence="1 2">
    <name type="scientific">Microbulbifer epialgicus</name>
    <dbReference type="NCBI Taxonomy" id="393907"/>
    <lineage>
        <taxon>Bacteria</taxon>
        <taxon>Pseudomonadati</taxon>
        <taxon>Pseudomonadota</taxon>
        <taxon>Gammaproteobacteria</taxon>
        <taxon>Cellvibrionales</taxon>
        <taxon>Microbulbiferaceae</taxon>
        <taxon>Microbulbifer</taxon>
    </lineage>
</organism>
<gene>
    <name evidence="1" type="ORF">ACCI49_11435</name>
</gene>